<dbReference type="GO" id="GO:0005524">
    <property type="term" value="F:ATP binding"/>
    <property type="evidence" value="ECO:0007669"/>
    <property type="project" value="UniProtKB-KW"/>
</dbReference>
<keyword evidence="8" id="KW-0418">Kinase</keyword>
<dbReference type="InterPro" id="IPR003594">
    <property type="entry name" value="HATPase_dom"/>
</dbReference>
<dbReference type="AlphaFoldDB" id="A0A7X2IZZ4"/>
<evidence type="ECO:0000259" key="13">
    <source>
        <dbReference type="PROSITE" id="PS50109"/>
    </source>
</evidence>
<evidence type="ECO:0000256" key="9">
    <source>
        <dbReference type="ARBA" id="ARBA00022840"/>
    </source>
</evidence>
<keyword evidence="12" id="KW-0812">Transmembrane</keyword>
<comment type="catalytic activity">
    <reaction evidence="1">
        <text>ATP + protein L-histidine = ADP + protein N-phospho-L-histidine.</text>
        <dbReference type="EC" id="2.7.13.3"/>
    </reaction>
</comment>
<dbReference type="InterPro" id="IPR050640">
    <property type="entry name" value="Bact_2-comp_sensor_kinase"/>
</dbReference>
<reference evidence="15 16" key="1">
    <citation type="submission" date="2019-11" db="EMBL/GenBank/DDBJ databases">
        <title>Bacillus lacus genome.</title>
        <authorList>
            <person name="Allen C.J."/>
            <person name="Newman J.D."/>
        </authorList>
    </citation>
    <scope>NUCLEOTIDE SEQUENCE [LARGE SCALE GENOMIC DNA]</scope>
    <source>
        <strain evidence="15 16">KCTC 33946</strain>
    </source>
</reference>
<dbReference type="PANTHER" id="PTHR34220:SF7">
    <property type="entry name" value="SENSOR HISTIDINE KINASE YPDA"/>
    <property type="match status" value="1"/>
</dbReference>
<evidence type="ECO:0000256" key="12">
    <source>
        <dbReference type="SAM" id="Phobius"/>
    </source>
</evidence>
<keyword evidence="9" id="KW-0067">ATP-binding</keyword>
<keyword evidence="16" id="KW-1185">Reference proteome</keyword>
<name>A0A7X2IZZ4_9BACI</name>
<keyword evidence="5" id="KW-0597">Phosphoprotein</keyword>
<dbReference type="InterPro" id="IPR010559">
    <property type="entry name" value="Sig_transdc_His_kin_internal"/>
</dbReference>
<keyword evidence="10" id="KW-0902">Two-component regulatory system</keyword>
<dbReference type="InterPro" id="IPR036890">
    <property type="entry name" value="HATPase_C_sf"/>
</dbReference>
<evidence type="ECO:0000256" key="8">
    <source>
        <dbReference type="ARBA" id="ARBA00022777"/>
    </source>
</evidence>
<dbReference type="InterPro" id="IPR003660">
    <property type="entry name" value="HAMP_dom"/>
</dbReference>
<dbReference type="EMBL" id="WKKI01000022">
    <property type="protein sequence ID" value="MRX72820.1"/>
    <property type="molecule type" value="Genomic_DNA"/>
</dbReference>
<sequence>MRTFRYKLLFYFLVFVALFNLVSFSIYYSSTRIVSEYHQSFQGFLLFNEISQQSGQIYEKVNAYIAERDPVFIDEFEEIKKEFLKNQEKLSGEEVSGVTAQSLQKYESMMVSLLEESEAAMEAVGKEDIDDYSYHLREVRTVSSYLQESTLTLLNLELSQYQLFYESMEKRNISFTFFTISLFTSTLLLAVFFALYFSRGVTKPIHQLSLAAKEVAAGNFDGPAIKVTSSDEINFLGKSFDLMRQNVKDLIAEIQQKSELDQLLKELELKHLQNQINPHFLFNTLNTISRMAYLEDARVTSRLIESVSALLRYNLRDLNKSVTLREEVDVVREYFYIQKTRFADRISFSSQVDESCLDVEIPSLTLQPLVENAFIHGVEHFEEGGKIGLEVKRDGSDVLISIIDNGEGMNRNIIDRLLNAEDESGVSEKHTGHSTSIGLKNVIRRIQLFYKKENLLNILSLKGQGTTVTIRIPGGEGE</sequence>
<dbReference type="PROSITE" id="PS50885">
    <property type="entry name" value="HAMP"/>
    <property type="match status" value="1"/>
</dbReference>
<keyword evidence="12" id="KW-1133">Transmembrane helix</keyword>
<gene>
    <name evidence="15" type="ORF">GJU40_11750</name>
</gene>
<organism evidence="15 16">
    <name type="scientific">Metabacillus lacus</name>
    <dbReference type="NCBI Taxonomy" id="1983721"/>
    <lineage>
        <taxon>Bacteria</taxon>
        <taxon>Bacillati</taxon>
        <taxon>Bacillota</taxon>
        <taxon>Bacilli</taxon>
        <taxon>Bacillales</taxon>
        <taxon>Bacillaceae</taxon>
        <taxon>Metabacillus</taxon>
    </lineage>
</organism>
<comment type="subcellular location">
    <subcellularLocation>
        <location evidence="2">Cell membrane</location>
        <topology evidence="2">Multi-pass membrane protein</topology>
    </subcellularLocation>
</comment>
<dbReference type="PROSITE" id="PS50109">
    <property type="entry name" value="HIS_KIN"/>
    <property type="match status" value="1"/>
</dbReference>
<dbReference type="CDD" id="cd06225">
    <property type="entry name" value="HAMP"/>
    <property type="match status" value="1"/>
</dbReference>
<dbReference type="Gene3D" id="6.10.340.10">
    <property type="match status" value="1"/>
</dbReference>
<proteinExistence type="predicted"/>
<evidence type="ECO:0000256" key="4">
    <source>
        <dbReference type="ARBA" id="ARBA00022475"/>
    </source>
</evidence>
<keyword evidence="4" id="KW-1003">Cell membrane</keyword>
<dbReference type="SUPFAM" id="SSF55874">
    <property type="entry name" value="ATPase domain of HSP90 chaperone/DNA topoisomerase II/histidine kinase"/>
    <property type="match status" value="1"/>
</dbReference>
<evidence type="ECO:0000313" key="16">
    <source>
        <dbReference type="Proteomes" id="UP000448867"/>
    </source>
</evidence>
<evidence type="ECO:0000256" key="2">
    <source>
        <dbReference type="ARBA" id="ARBA00004651"/>
    </source>
</evidence>
<dbReference type="EC" id="2.7.13.3" evidence="3"/>
<dbReference type="Gene3D" id="3.30.565.10">
    <property type="entry name" value="Histidine kinase-like ATPase, C-terminal domain"/>
    <property type="match status" value="1"/>
</dbReference>
<evidence type="ECO:0000256" key="11">
    <source>
        <dbReference type="ARBA" id="ARBA00023136"/>
    </source>
</evidence>
<dbReference type="GO" id="GO:0005886">
    <property type="term" value="C:plasma membrane"/>
    <property type="evidence" value="ECO:0007669"/>
    <property type="project" value="UniProtKB-SubCell"/>
</dbReference>
<dbReference type="Pfam" id="PF00672">
    <property type="entry name" value="HAMP"/>
    <property type="match status" value="1"/>
</dbReference>
<feature type="domain" description="Histidine kinase" evidence="13">
    <location>
        <begin position="276"/>
        <end position="476"/>
    </location>
</feature>
<dbReference type="PANTHER" id="PTHR34220">
    <property type="entry name" value="SENSOR HISTIDINE KINASE YPDA"/>
    <property type="match status" value="1"/>
</dbReference>
<dbReference type="GO" id="GO:0000155">
    <property type="term" value="F:phosphorelay sensor kinase activity"/>
    <property type="evidence" value="ECO:0007669"/>
    <property type="project" value="InterPro"/>
</dbReference>
<keyword evidence="11 12" id="KW-0472">Membrane</keyword>
<dbReference type="InterPro" id="IPR005467">
    <property type="entry name" value="His_kinase_dom"/>
</dbReference>
<keyword evidence="7" id="KW-0547">Nucleotide-binding</keyword>
<evidence type="ECO:0000256" key="5">
    <source>
        <dbReference type="ARBA" id="ARBA00022553"/>
    </source>
</evidence>
<evidence type="ECO:0000256" key="6">
    <source>
        <dbReference type="ARBA" id="ARBA00022679"/>
    </source>
</evidence>
<evidence type="ECO:0000259" key="14">
    <source>
        <dbReference type="PROSITE" id="PS50885"/>
    </source>
</evidence>
<comment type="caution">
    <text evidence="15">The sequence shown here is derived from an EMBL/GenBank/DDBJ whole genome shotgun (WGS) entry which is preliminary data.</text>
</comment>
<dbReference type="SUPFAM" id="SSF158472">
    <property type="entry name" value="HAMP domain-like"/>
    <property type="match status" value="1"/>
</dbReference>
<evidence type="ECO:0000256" key="1">
    <source>
        <dbReference type="ARBA" id="ARBA00000085"/>
    </source>
</evidence>
<dbReference type="SMART" id="SM00304">
    <property type="entry name" value="HAMP"/>
    <property type="match status" value="1"/>
</dbReference>
<accession>A0A7X2IZZ4</accession>
<dbReference type="Proteomes" id="UP000448867">
    <property type="component" value="Unassembled WGS sequence"/>
</dbReference>
<dbReference type="Pfam" id="PF02518">
    <property type="entry name" value="HATPase_c"/>
    <property type="match status" value="1"/>
</dbReference>
<keyword evidence="6" id="KW-0808">Transferase</keyword>
<protein>
    <recommendedName>
        <fullName evidence="3">histidine kinase</fullName>
        <ecNumber evidence="3">2.7.13.3</ecNumber>
    </recommendedName>
</protein>
<dbReference type="Pfam" id="PF06580">
    <property type="entry name" value="His_kinase"/>
    <property type="match status" value="1"/>
</dbReference>
<feature type="transmembrane region" description="Helical" evidence="12">
    <location>
        <begin position="175"/>
        <end position="197"/>
    </location>
</feature>
<evidence type="ECO:0000256" key="7">
    <source>
        <dbReference type="ARBA" id="ARBA00022741"/>
    </source>
</evidence>
<evidence type="ECO:0000313" key="15">
    <source>
        <dbReference type="EMBL" id="MRX72820.1"/>
    </source>
</evidence>
<feature type="domain" description="HAMP" evidence="14">
    <location>
        <begin position="199"/>
        <end position="252"/>
    </location>
</feature>
<evidence type="ECO:0000256" key="10">
    <source>
        <dbReference type="ARBA" id="ARBA00023012"/>
    </source>
</evidence>
<evidence type="ECO:0000256" key="3">
    <source>
        <dbReference type="ARBA" id="ARBA00012438"/>
    </source>
</evidence>